<evidence type="ECO:0000259" key="5">
    <source>
        <dbReference type="Pfam" id="PF01522"/>
    </source>
</evidence>
<evidence type="ECO:0000256" key="1">
    <source>
        <dbReference type="ARBA" id="ARBA00003236"/>
    </source>
</evidence>
<dbReference type="OrthoDB" id="9787041at2"/>
<evidence type="ECO:0000256" key="3">
    <source>
        <dbReference type="ARBA" id="ARBA00020071"/>
    </source>
</evidence>
<comment type="similarity">
    <text evidence="2">Belongs to the polysaccharide deacetylase family.</text>
</comment>
<evidence type="ECO:0000256" key="2">
    <source>
        <dbReference type="ARBA" id="ARBA00010973"/>
    </source>
</evidence>
<evidence type="ECO:0000313" key="7">
    <source>
        <dbReference type="Proteomes" id="UP000317894"/>
    </source>
</evidence>
<comment type="function">
    <text evidence="1">Is involved in generating a small heat-stable compound (Nod), an acylated oligomer of N-acetylglucosamine, that stimulates mitosis in various plant protoplasts.</text>
</comment>
<dbReference type="AlphaFoldDB" id="A0A552UHM8"/>
<evidence type="ECO:0000256" key="4">
    <source>
        <dbReference type="ARBA" id="ARBA00032976"/>
    </source>
</evidence>
<dbReference type="SUPFAM" id="SSF88713">
    <property type="entry name" value="Glycoside hydrolase/deacetylase"/>
    <property type="match status" value="1"/>
</dbReference>
<dbReference type="InterPro" id="IPR002509">
    <property type="entry name" value="NODB_dom"/>
</dbReference>
<dbReference type="GO" id="GO:0005975">
    <property type="term" value="P:carbohydrate metabolic process"/>
    <property type="evidence" value="ECO:0007669"/>
    <property type="project" value="InterPro"/>
</dbReference>
<dbReference type="RefSeq" id="WP_144236389.1">
    <property type="nucleotide sequence ID" value="NZ_VJWA01000001.1"/>
</dbReference>
<dbReference type="EMBL" id="VJWA01000001">
    <property type="protein sequence ID" value="TRW17697.1"/>
    <property type="molecule type" value="Genomic_DNA"/>
</dbReference>
<protein>
    <recommendedName>
        <fullName evidence="3">Chitooligosaccharide deacetylase</fullName>
    </recommendedName>
    <alternativeName>
        <fullName evidence="4">Nodulation protein B</fullName>
    </alternativeName>
</protein>
<organism evidence="6 7">
    <name type="scientific">Glacieibacterium frigidum</name>
    <dbReference type="NCBI Taxonomy" id="2593303"/>
    <lineage>
        <taxon>Bacteria</taxon>
        <taxon>Pseudomonadati</taxon>
        <taxon>Pseudomonadota</taxon>
        <taxon>Alphaproteobacteria</taxon>
        <taxon>Sphingomonadales</taxon>
        <taxon>Sphingosinicellaceae</taxon>
        <taxon>Glacieibacterium</taxon>
    </lineage>
</organism>
<accession>A0A552UHM8</accession>
<keyword evidence="7" id="KW-1185">Reference proteome</keyword>
<dbReference type="Proteomes" id="UP000317894">
    <property type="component" value="Unassembled WGS sequence"/>
</dbReference>
<dbReference type="Pfam" id="PF01522">
    <property type="entry name" value="Polysacc_deac_1"/>
    <property type="match status" value="1"/>
</dbReference>
<dbReference type="Gene3D" id="3.20.20.370">
    <property type="entry name" value="Glycoside hydrolase/deacetylase"/>
    <property type="match status" value="1"/>
</dbReference>
<comment type="caution">
    <text evidence="6">The sequence shown here is derived from an EMBL/GenBank/DDBJ whole genome shotgun (WGS) entry which is preliminary data.</text>
</comment>
<proteinExistence type="inferred from homology"/>
<dbReference type="PANTHER" id="PTHR43123:SF4">
    <property type="entry name" value="POLYSACCHARIDE DEACETYLASE"/>
    <property type="match status" value="1"/>
</dbReference>
<dbReference type="PANTHER" id="PTHR43123">
    <property type="entry name" value="POLYSACCHARIDE DEACETYLASE-RELATED"/>
    <property type="match status" value="1"/>
</dbReference>
<dbReference type="GO" id="GO:0016810">
    <property type="term" value="F:hydrolase activity, acting on carbon-nitrogen (but not peptide) bonds"/>
    <property type="evidence" value="ECO:0007669"/>
    <property type="project" value="InterPro"/>
</dbReference>
<gene>
    <name evidence="6" type="ORF">FMM06_06020</name>
</gene>
<sequence>MSLDPAYLDYPRRREGYDHDLYPWSSIFDRAPVAWPSGARLAVWIVVSLEYFPLIPSDTPFRAPGHMATPYPDYRHYTARDYGTRVGIHRLLDAFAAVGVRVSVAANAEAARRNPELVERIVEAGHEIIAHSTDMNGTIATGLPEADEAALIAASLDGLEAATGTRPRGWLGIARSQSWTTPGLLRAAGVEYCCDWVNDELPWRFANGLANLPLNHELSDRQVIGVQQQSAENYAEQLCDAADYLSREAGVHGGRMLPIHLTPYISGLPYRIGAIEQLLRDLTARGDCWFARGDEILDAWAAA</sequence>
<feature type="domain" description="NodB homology" evidence="5">
    <location>
        <begin position="81"/>
        <end position="178"/>
    </location>
</feature>
<reference evidence="6 7" key="1">
    <citation type="submission" date="2019-07" db="EMBL/GenBank/DDBJ databases">
        <title>Novel species isolated from glacier.</title>
        <authorList>
            <person name="Liu Q."/>
            <person name="Xin Y.-H."/>
        </authorList>
    </citation>
    <scope>NUCLEOTIDE SEQUENCE [LARGE SCALE GENOMIC DNA]</scope>
    <source>
        <strain evidence="6 7">LB1R16</strain>
    </source>
</reference>
<name>A0A552UHM8_9SPHN</name>
<evidence type="ECO:0000313" key="6">
    <source>
        <dbReference type="EMBL" id="TRW17697.1"/>
    </source>
</evidence>
<dbReference type="InterPro" id="IPR011330">
    <property type="entry name" value="Glyco_hydro/deAcase_b/a-brl"/>
</dbReference>